<feature type="domain" description="AAA-ATPase-like" evidence="1">
    <location>
        <begin position="45"/>
        <end position="246"/>
    </location>
</feature>
<dbReference type="EMBL" id="JAQQBR010001831">
    <property type="protein sequence ID" value="KAK0168800.1"/>
    <property type="molecule type" value="Genomic_DNA"/>
</dbReference>
<evidence type="ECO:0000313" key="2">
    <source>
        <dbReference type="EMBL" id="KAK0168800.1"/>
    </source>
</evidence>
<dbReference type="Gene3D" id="3.40.50.300">
    <property type="entry name" value="P-loop containing nucleotide triphosphate hydrolases"/>
    <property type="match status" value="1"/>
</dbReference>
<evidence type="ECO:0000259" key="1">
    <source>
        <dbReference type="Pfam" id="PF09820"/>
    </source>
</evidence>
<protein>
    <recommendedName>
        <fullName evidence="1">AAA-ATPase-like domain-containing protein</fullName>
    </recommendedName>
</protein>
<dbReference type="PANTHER" id="PTHR34825:SF1">
    <property type="entry name" value="AAA-ATPASE-LIKE DOMAIN-CONTAINING PROTEIN"/>
    <property type="match status" value="1"/>
</dbReference>
<gene>
    <name evidence="2" type="ORF">PV327_002567</name>
</gene>
<dbReference type="PANTHER" id="PTHR34825">
    <property type="entry name" value="CONSERVED PROTEIN, WITH A WEAK D-GALACTARATE DEHYDRATASE/ALTRONATE HYDROLASE DOMAIN"/>
    <property type="match status" value="1"/>
</dbReference>
<name>A0AA39FFY6_MICHY</name>
<dbReference type="InterPro" id="IPR027417">
    <property type="entry name" value="P-loop_NTPase"/>
</dbReference>
<comment type="caution">
    <text evidence="2">The sequence shown here is derived from an EMBL/GenBank/DDBJ whole genome shotgun (WGS) entry which is preliminary data.</text>
</comment>
<reference evidence="2" key="2">
    <citation type="submission" date="2023-03" db="EMBL/GenBank/DDBJ databases">
        <authorList>
            <person name="Inwood S.N."/>
            <person name="Skelly J.G."/>
            <person name="Guhlin J."/>
            <person name="Harrop T.W.R."/>
            <person name="Goldson S.G."/>
            <person name="Dearden P.K."/>
        </authorList>
    </citation>
    <scope>NUCLEOTIDE SEQUENCE</scope>
    <source>
        <strain evidence="2">Lincoln</strain>
        <tissue evidence="2">Whole body</tissue>
    </source>
</reference>
<reference evidence="2" key="1">
    <citation type="journal article" date="2023" name="bioRxiv">
        <title>Scaffold-level genome assemblies of two parasitoid biocontrol wasps reveal the parthenogenesis mechanism and an associated novel virus.</title>
        <authorList>
            <person name="Inwood S."/>
            <person name="Skelly J."/>
            <person name="Guhlin J."/>
            <person name="Harrop T."/>
            <person name="Goldson S."/>
            <person name="Dearden P."/>
        </authorList>
    </citation>
    <scope>NUCLEOTIDE SEQUENCE</scope>
    <source>
        <strain evidence="2">Lincoln</strain>
        <tissue evidence="2">Whole body</tissue>
    </source>
</reference>
<dbReference type="Pfam" id="PF09820">
    <property type="entry name" value="AAA-ATPase_like"/>
    <property type="match status" value="1"/>
</dbReference>
<dbReference type="InterPro" id="IPR018631">
    <property type="entry name" value="AAA-ATPase-like_dom"/>
</dbReference>
<evidence type="ECO:0000313" key="3">
    <source>
        <dbReference type="Proteomes" id="UP001168972"/>
    </source>
</evidence>
<sequence>MESVAAKRPKMSDEIKETTQISSETKTKVKFDNTNSTFKYHHSRIDYIDKTMLIKELFGIAHVLITAPSRFGKTLNMDMVRRFVEIEIDEKGKQIELQRHEKGYLKDDQPKSKNFQYFKGKKIFGEKQFTSEHFGQYPAIYVDFRDVKGVTFEQILSKLRSAINAAFMAHNYLIDSSLWADLKWDKEIFMIYYDKQKSKLLTQDEVEEGLQILSKCLYYHHKKPVYVFIDEFDVPINTMVYENIMTLADRNLTIKLLQSVVGNVLKGSSEFVAKSLSNGCQQLAGILSHDANNVAHYPFIRGHQFCEFYGFLEDEVNELFKKLDKTECMDDIRKHYNGYCTKLKKTGLSGGRETISVYDSERAIAALPIKSLNGREYLKKVIPWRTGTPSKRLVQITAPPELESYMQL</sequence>
<accession>A0AA39FFY6</accession>
<keyword evidence="3" id="KW-1185">Reference proteome</keyword>
<dbReference type="SUPFAM" id="SSF52540">
    <property type="entry name" value="P-loop containing nucleoside triphosphate hydrolases"/>
    <property type="match status" value="1"/>
</dbReference>
<dbReference type="Proteomes" id="UP001168972">
    <property type="component" value="Unassembled WGS sequence"/>
</dbReference>
<dbReference type="AlphaFoldDB" id="A0AA39FFY6"/>
<organism evidence="2 3">
    <name type="scientific">Microctonus hyperodae</name>
    <name type="common">Parasitoid wasp</name>
    <dbReference type="NCBI Taxonomy" id="165561"/>
    <lineage>
        <taxon>Eukaryota</taxon>
        <taxon>Metazoa</taxon>
        <taxon>Ecdysozoa</taxon>
        <taxon>Arthropoda</taxon>
        <taxon>Hexapoda</taxon>
        <taxon>Insecta</taxon>
        <taxon>Pterygota</taxon>
        <taxon>Neoptera</taxon>
        <taxon>Endopterygota</taxon>
        <taxon>Hymenoptera</taxon>
        <taxon>Apocrita</taxon>
        <taxon>Ichneumonoidea</taxon>
        <taxon>Braconidae</taxon>
        <taxon>Euphorinae</taxon>
        <taxon>Microctonus</taxon>
    </lineage>
</organism>
<proteinExistence type="predicted"/>